<sequence>MPDRPIAVAAALTAALVIAVLARRQHQLRRVLHTERAARRITEASLVRDIDAFDLRLRRVMADQASTADVLAQADAALDAALATHHRPDTPPTEGGPTA</sequence>
<dbReference type="EMBL" id="JACEQY010000055">
    <property type="protein sequence ID" value="MBA4866203.1"/>
    <property type="molecule type" value="Genomic_DNA"/>
</dbReference>
<comment type="caution">
    <text evidence="1">The sequence shown here is derived from an EMBL/GenBank/DDBJ whole genome shotgun (WGS) entry which is preliminary data.</text>
</comment>
<evidence type="ECO:0000313" key="2">
    <source>
        <dbReference type="Proteomes" id="UP000586976"/>
    </source>
</evidence>
<evidence type="ECO:0000313" key="1">
    <source>
        <dbReference type="EMBL" id="MBA4866203.1"/>
    </source>
</evidence>
<dbReference type="RefSeq" id="WP_181867621.1">
    <property type="nucleotide sequence ID" value="NZ_JACEQY010000055.1"/>
</dbReference>
<reference evidence="1 2" key="1">
    <citation type="submission" date="2020-07" db="EMBL/GenBank/DDBJ databases">
        <title>Streptomyces isolated from Indian soil.</title>
        <authorList>
            <person name="Mandal S."/>
            <person name="Maiti P.K."/>
        </authorList>
    </citation>
    <scope>NUCLEOTIDE SEQUENCE [LARGE SCALE GENOMIC DNA]</scope>
    <source>
        <strain evidence="1 2">PSKA54</strain>
    </source>
</reference>
<keyword evidence="2" id="KW-1185">Reference proteome</keyword>
<proteinExistence type="predicted"/>
<protein>
    <submittedName>
        <fullName evidence="1">Uncharacterized protein</fullName>
    </submittedName>
</protein>
<dbReference type="Proteomes" id="UP000586976">
    <property type="component" value="Unassembled WGS sequence"/>
</dbReference>
<accession>A0A7W2HJK7</accession>
<gene>
    <name evidence="1" type="ORF">H1V43_33765</name>
</gene>
<organism evidence="1 2">
    <name type="scientific">Streptomyces himalayensis subsp. aureolus</name>
    <dbReference type="NCBI Taxonomy" id="2758039"/>
    <lineage>
        <taxon>Bacteria</taxon>
        <taxon>Bacillati</taxon>
        <taxon>Actinomycetota</taxon>
        <taxon>Actinomycetes</taxon>
        <taxon>Kitasatosporales</taxon>
        <taxon>Streptomycetaceae</taxon>
        <taxon>Streptomyces</taxon>
        <taxon>Streptomyces himalayensis</taxon>
    </lineage>
</organism>
<dbReference type="AlphaFoldDB" id="A0A7W2HJK7"/>
<name>A0A7W2HJK7_9ACTN</name>